<protein>
    <submittedName>
        <fullName evidence="2">Uncharacterized protein</fullName>
    </submittedName>
</protein>
<sequence length="296" mass="31064">MTGRVLLIAALLVLAGCSGAPTPGADDRVPETATATPAPVPDLTPTATRTIPPVGGPTVTAGGELAPGVTAEGVVDAIGLGSAHRLALTDRNLTVERVVRVKYPNGTVVRLDERVAVAAERDRLYWTSRVGNRSVERWSETVVLAREVSGGTVTYAGERRRGGPHALEDAYRRSFLSLLVAADEARVTRVGEDGPTGADYRLTATTDSLREAGSPFGLDPEPGTVSLYVRADGLVVGWDLAYTAREFRGTPVAVRTTVRHVAVGTTPVERPPWYGEALAATGLGGTVATTETTRSE</sequence>
<evidence type="ECO:0000313" key="2">
    <source>
        <dbReference type="EMBL" id="UWM54114.1"/>
    </source>
</evidence>
<dbReference type="RefSeq" id="WP_260593108.1">
    <property type="nucleotide sequence ID" value="NZ_CP104003.1"/>
</dbReference>
<accession>A0A9E7R2L8</accession>
<proteinExistence type="predicted"/>
<dbReference type="GeneID" id="74944476"/>
<dbReference type="EMBL" id="CP104003">
    <property type="protein sequence ID" value="UWM54114.1"/>
    <property type="molecule type" value="Genomic_DNA"/>
</dbReference>
<evidence type="ECO:0000256" key="1">
    <source>
        <dbReference type="SAM" id="MobiDB-lite"/>
    </source>
</evidence>
<gene>
    <name evidence="2" type="ORF">N0B31_18600</name>
</gene>
<reference evidence="2" key="1">
    <citation type="submission" date="2022-09" db="EMBL/GenBank/DDBJ databases">
        <title>Diverse halophilic archaea isolated from saline environments.</title>
        <authorList>
            <person name="Cui H.-L."/>
        </authorList>
    </citation>
    <scope>NUCLEOTIDE SEQUENCE</scope>
    <source>
        <strain evidence="2">ZS-35-S2</strain>
    </source>
</reference>
<dbReference type="PROSITE" id="PS51257">
    <property type="entry name" value="PROKAR_LIPOPROTEIN"/>
    <property type="match status" value="1"/>
</dbReference>
<organism evidence="2 3">
    <name type="scientific">Salinirubellus salinus</name>
    <dbReference type="NCBI Taxonomy" id="1364945"/>
    <lineage>
        <taxon>Archaea</taxon>
        <taxon>Methanobacteriati</taxon>
        <taxon>Methanobacteriota</taxon>
        <taxon>Stenosarchaea group</taxon>
        <taxon>Halobacteria</taxon>
        <taxon>Halobacteriales</taxon>
        <taxon>Natronomonadaceae</taxon>
        <taxon>Salinirubellus</taxon>
    </lineage>
</organism>
<evidence type="ECO:0000313" key="3">
    <source>
        <dbReference type="Proteomes" id="UP001057580"/>
    </source>
</evidence>
<feature type="compositionally biased region" description="Low complexity" evidence="1">
    <location>
        <begin position="32"/>
        <end position="54"/>
    </location>
</feature>
<feature type="region of interest" description="Disordered" evidence="1">
    <location>
        <begin position="21"/>
        <end position="54"/>
    </location>
</feature>
<keyword evidence="3" id="KW-1185">Reference proteome</keyword>
<dbReference type="Proteomes" id="UP001057580">
    <property type="component" value="Chromosome"/>
</dbReference>
<dbReference type="KEGG" id="ssai:N0B31_18600"/>
<dbReference type="AlphaFoldDB" id="A0A9E7R2L8"/>
<name>A0A9E7R2L8_9EURY</name>